<dbReference type="OrthoDB" id="9801083at2"/>
<comment type="similarity">
    <text evidence="1">Belongs to the NifZ family.</text>
</comment>
<evidence type="ECO:0000256" key="1">
    <source>
        <dbReference type="ARBA" id="ARBA00008027"/>
    </source>
</evidence>
<evidence type="ECO:0000313" key="3">
    <source>
        <dbReference type="EMBL" id="MQX38316.1"/>
    </source>
</evidence>
<evidence type="ECO:0000256" key="2">
    <source>
        <dbReference type="ARBA" id="ARBA00023231"/>
    </source>
</evidence>
<keyword evidence="2" id="KW-0535">Nitrogen fixation</keyword>
<comment type="caution">
    <text evidence="3">The sequence shown here is derived from an EMBL/GenBank/DDBJ whole genome shotgun (WGS) entry which is preliminary data.</text>
</comment>
<dbReference type="AlphaFoldDB" id="A0A7X2D4Y1"/>
<reference evidence="3 4" key="1">
    <citation type="submission" date="2019-10" db="EMBL/GenBank/DDBJ databases">
        <title>Draft whole-genome sequence of the purple nonsulfur photosynthetic bacterium Roseospira navarrensis DSM 15114.</title>
        <authorList>
            <person name="Kyndt J.A."/>
            <person name="Meyer T.E."/>
        </authorList>
    </citation>
    <scope>NUCLEOTIDE SEQUENCE [LARGE SCALE GENOMIC DNA]</scope>
    <source>
        <strain evidence="3 4">DSM 15114</strain>
    </source>
</reference>
<proteinExistence type="inferred from homology"/>
<dbReference type="Pfam" id="PF04319">
    <property type="entry name" value="NifZ"/>
    <property type="match status" value="1"/>
</dbReference>
<dbReference type="Proteomes" id="UP000434582">
    <property type="component" value="Unassembled WGS sequence"/>
</dbReference>
<organism evidence="3 4">
    <name type="scientific">Roseospira navarrensis</name>
    <dbReference type="NCBI Taxonomy" id="140058"/>
    <lineage>
        <taxon>Bacteria</taxon>
        <taxon>Pseudomonadati</taxon>
        <taxon>Pseudomonadota</taxon>
        <taxon>Alphaproteobacteria</taxon>
        <taxon>Rhodospirillales</taxon>
        <taxon>Rhodospirillaceae</taxon>
        <taxon>Roseospira</taxon>
    </lineage>
</organism>
<sequence length="98" mass="10428">MNETATDEALEIDRPPAFALGTKVRATALIRNDGTFPGAPVGEVLVRPGDVGYVRDVGSFLQRFRIYAVDFIGLNRIVGLRAGELESAEATPAAEVPA</sequence>
<evidence type="ECO:0000313" key="4">
    <source>
        <dbReference type="Proteomes" id="UP000434582"/>
    </source>
</evidence>
<dbReference type="InterPro" id="IPR007415">
    <property type="entry name" value="Nitrogenase_MoFe_mat_NifZ"/>
</dbReference>
<gene>
    <name evidence="3" type="ORF">GHC57_17505</name>
</gene>
<protein>
    <submittedName>
        <fullName evidence="3">Nitrogen fixation protein NifZ</fullName>
    </submittedName>
</protein>
<dbReference type="GO" id="GO:0009399">
    <property type="term" value="P:nitrogen fixation"/>
    <property type="evidence" value="ECO:0007669"/>
    <property type="project" value="InterPro"/>
</dbReference>
<name>A0A7X2D4Y1_9PROT</name>
<accession>A0A7X2D4Y1</accession>
<dbReference type="RefSeq" id="WP_153346660.1">
    <property type="nucleotide sequence ID" value="NZ_WIVE01000088.1"/>
</dbReference>
<keyword evidence="4" id="KW-1185">Reference proteome</keyword>
<dbReference type="EMBL" id="WIVE01000088">
    <property type="protein sequence ID" value="MQX38316.1"/>
    <property type="molecule type" value="Genomic_DNA"/>
</dbReference>